<proteinExistence type="predicted"/>
<name>A0A0K2VKK1_LEPSM</name>
<reference evidence="1" key="1">
    <citation type="submission" date="2014-05" db="EMBL/GenBank/DDBJ databases">
        <authorList>
            <person name="Chronopoulou M."/>
        </authorList>
    </citation>
    <scope>NUCLEOTIDE SEQUENCE</scope>
    <source>
        <tissue evidence="1">Whole organism</tissue>
    </source>
</reference>
<dbReference type="EMBL" id="HACA01033623">
    <property type="protein sequence ID" value="CDW50984.1"/>
    <property type="molecule type" value="Transcribed_RNA"/>
</dbReference>
<protein>
    <submittedName>
        <fullName evidence="1">Uncharacterized protein</fullName>
    </submittedName>
</protein>
<accession>A0A0K2VKK1</accession>
<evidence type="ECO:0000313" key="1">
    <source>
        <dbReference type="EMBL" id="CDW50984.1"/>
    </source>
</evidence>
<organism evidence="1">
    <name type="scientific">Lepeophtheirus salmonis</name>
    <name type="common">Salmon louse</name>
    <name type="synonym">Caligus salmonis</name>
    <dbReference type="NCBI Taxonomy" id="72036"/>
    <lineage>
        <taxon>Eukaryota</taxon>
        <taxon>Metazoa</taxon>
        <taxon>Ecdysozoa</taxon>
        <taxon>Arthropoda</taxon>
        <taxon>Crustacea</taxon>
        <taxon>Multicrustacea</taxon>
        <taxon>Hexanauplia</taxon>
        <taxon>Copepoda</taxon>
        <taxon>Siphonostomatoida</taxon>
        <taxon>Caligidae</taxon>
        <taxon>Lepeophtheirus</taxon>
    </lineage>
</organism>
<sequence length="29" mass="3669">MIQSWRHFLFTIDPTYYQNNINFDMEESQ</sequence>
<dbReference type="AlphaFoldDB" id="A0A0K2VKK1"/>